<dbReference type="PROSITE" id="PS51819">
    <property type="entry name" value="VOC"/>
    <property type="match status" value="2"/>
</dbReference>
<evidence type="ECO:0000313" key="2">
    <source>
        <dbReference type="EMBL" id="MEA5457026.1"/>
    </source>
</evidence>
<dbReference type="Gene3D" id="3.10.180.10">
    <property type="entry name" value="2,3-Dihydroxybiphenyl 1,2-Dioxygenase, domain 1"/>
    <property type="match status" value="2"/>
</dbReference>
<accession>A0ABU5TD73</accession>
<dbReference type="RefSeq" id="WP_323280939.1">
    <property type="nucleotide sequence ID" value="NZ_JAYGGQ010000020.1"/>
</dbReference>
<dbReference type="InterPro" id="IPR037523">
    <property type="entry name" value="VOC_core"/>
</dbReference>
<dbReference type="Pfam" id="PF00903">
    <property type="entry name" value="Glyoxalase"/>
    <property type="match status" value="2"/>
</dbReference>
<proteinExistence type="predicted"/>
<dbReference type="InterPro" id="IPR051332">
    <property type="entry name" value="Fosfomycin_Res_Enzymes"/>
</dbReference>
<evidence type="ECO:0000259" key="1">
    <source>
        <dbReference type="PROSITE" id="PS51819"/>
    </source>
</evidence>
<dbReference type="InterPro" id="IPR029068">
    <property type="entry name" value="Glyas_Bleomycin-R_OHBP_Dase"/>
</dbReference>
<feature type="domain" description="VOC" evidence="1">
    <location>
        <begin position="14"/>
        <end position="126"/>
    </location>
</feature>
<dbReference type="PANTHER" id="PTHR36113:SF1">
    <property type="entry name" value="GLYOXALASE_BLEOMYCIN RESISTANCE PROTEIN_DIOXYGENASE"/>
    <property type="match status" value="1"/>
</dbReference>
<name>A0ABU5TD73_9MICC</name>
<organism evidence="2 3">
    <name type="scientific">Sinomonas terricola</name>
    <dbReference type="NCBI Taxonomy" id="3110330"/>
    <lineage>
        <taxon>Bacteria</taxon>
        <taxon>Bacillati</taxon>
        <taxon>Actinomycetota</taxon>
        <taxon>Actinomycetes</taxon>
        <taxon>Micrococcales</taxon>
        <taxon>Micrococcaceae</taxon>
        <taxon>Sinomonas</taxon>
    </lineage>
</organism>
<dbReference type="SUPFAM" id="SSF54593">
    <property type="entry name" value="Glyoxalase/Bleomycin resistance protein/Dihydroxybiphenyl dioxygenase"/>
    <property type="match status" value="1"/>
</dbReference>
<protein>
    <submittedName>
        <fullName evidence="2">VOC family protein</fullName>
    </submittedName>
</protein>
<reference evidence="2 3" key="1">
    <citation type="submission" date="2023-12" db="EMBL/GenBank/DDBJ databases">
        <title>Sinomonas terricola sp. nov, isolated from litchi orchard soil in Guangdong, PR China.</title>
        <authorList>
            <person name="Jiaxin W."/>
            <person name="Yang Z."/>
            <person name="Honghui Z."/>
        </authorList>
    </citation>
    <scope>NUCLEOTIDE SEQUENCE [LARGE SCALE GENOMIC DNA]</scope>
    <source>
        <strain evidence="2 3">JGH33</strain>
    </source>
</reference>
<gene>
    <name evidence="2" type="ORF">SPF06_20065</name>
</gene>
<feature type="domain" description="VOC" evidence="1">
    <location>
        <begin position="156"/>
        <end position="277"/>
    </location>
</feature>
<dbReference type="Proteomes" id="UP001304769">
    <property type="component" value="Unassembled WGS sequence"/>
</dbReference>
<dbReference type="PANTHER" id="PTHR36113">
    <property type="entry name" value="LYASE, PUTATIVE-RELATED-RELATED"/>
    <property type="match status" value="1"/>
</dbReference>
<sequence length="319" mass="35771">MTIDYREPVYDVAQLGHTELLTPDLEASARFFTEVYGLYRVEETADSVYLRAWGDEVLTSLKLTAAPQAGLGHVAWRAMSPQALDRRVAAIEAMGIEGRWTDGDIGHGKSFQFTAPGGHTMEVYFETEKYRAPDGEEPYLPNQPQKYRPHGVAVERIDHINLLVPDVHASRTFQQEALGFKPREILTPTPDTEVGAWLSLQTKAHDLALTREPAPTDGRLHHLAYEVTSREDVLKAADIFMENNVFVEFGPAKHSRTQGFFLYVYEPGGNRIEVFAGGIHIFSPDFETVYWNTEKGGRSTAWGVACPESFYNYATPSQT</sequence>
<comment type="caution">
    <text evidence="2">The sequence shown here is derived from an EMBL/GenBank/DDBJ whole genome shotgun (WGS) entry which is preliminary data.</text>
</comment>
<dbReference type="EMBL" id="JAYGGQ010000020">
    <property type="protein sequence ID" value="MEA5457026.1"/>
    <property type="molecule type" value="Genomic_DNA"/>
</dbReference>
<dbReference type="InterPro" id="IPR004360">
    <property type="entry name" value="Glyas_Fos-R_dOase_dom"/>
</dbReference>
<keyword evidence="3" id="KW-1185">Reference proteome</keyword>
<evidence type="ECO:0000313" key="3">
    <source>
        <dbReference type="Proteomes" id="UP001304769"/>
    </source>
</evidence>